<reference evidence="8 9" key="1">
    <citation type="submission" date="2019-03" db="EMBL/GenBank/DDBJ databases">
        <title>Genomic Encyclopedia of Type Strains, Phase IV (KMG-IV): sequencing the most valuable type-strain genomes for metagenomic binning, comparative biology and taxonomic classification.</title>
        <authorList>
            <person name="Goeker M."/>
        </authorList>
    </citation>
    <scope>NUCLEOTIDE SEQUENCE [LARGE SCALE GENOMIC DNA]</scope>
    <source>
        <strain evidence="8 9">DSM 28679</strain>
    </source>
</reference>
<dbReference type="NCBIfam" id="TIGR00536">
    <property type="entry name" value="hemK_fam"/>
    <property type="match status" value="1"/>
</dbReference>
<dbReference type="GO" id="GO:0003676">
    <property type="term" value="F:nucleic acid binding"/>
    <property type="evidence" value="ECO:0007669"/>
    <property type="project" value="InterPro"/>
</dbReference>
<evidence type="ECO:0000256" key="4">
    <source>
        <dbReference type="ARBA" id="ARBA00048391"/>
    </source>
</evidence>
<dbReference type="PANTHER" id="PTHR18895:SF74">
    <property type="entry name" value="MTRF1L RELEASE FACTOR GLUTAMINE METHYLTRANSFERASE"/>
    <property type="match status" value="1"/>
</dbReference>
<feature type="binding site" evidence="5">
    <location>
        <position position="140"/>
    </location>
    <ligand>
        <name>S-adenosyl-L-methionine</name>
        <dbReference type="ChEBI" id="CHEBI:59789"/>
    </ligand>
</feature>
<feature type="binding site" evidence="5">
    <location>
        <position position="183"/>
    </location>
    <ligand>
        <name>S-adenosyl-L-methionine</name>
        <dbReference type="ChEBI" id="CHEBI:59789"/>
    </ligand>
</feature>
<dbReference type="InterPro" id="IPR007848">
    <property type="entry name" value="Small_mtfrase_dom"/>
</dbReference>
<dbReference type="SUPFAM" id="SSF53335">
    <property type="entry name" value="S-adenosyl-L-methionine-dependent methyltransferases"/>
    <property type="match status" value="1"/>
</dbReference>
<comment type="function">
    <text evidence="5">Methylates the class 1 translation termination release factors RF1/PrfA and RF2/PrfB on the glutamine residue of the universally conserved GGQ motif.</text>
</comment>
<name>A0A4R6TYH0_9GAMM</name>
<evidence type="ECO:0000256" key="3">
    <source>
        <dbReference type="ARBA" id="ARBA00022691"/>
    </source>
</evidence>
<feature type="binding site" evidence="5">
    <location>
        <position position="168"/>
    </location>
    <ligand>
        <name>S-adenosyl-L-methionine</name>
        <dbReference type="ChEBI" id="CHEBI:59789"/>
    </ligand>
</feature>
<keyword evidence="1 5" id="KW-0489">Methyltransferase</keyword>
<dbReference type="RefSeq" id="WP_101497712.1">
    <property type="nucleotide sequence ID" value="NZ_LNJZ01000009.1"/>
</dbReference>
<dbReference type="EC" id="2.1.1.297" evidence="5"/>
<comment type="similarity">
    <text evidence="5">Belongs to the protein N5-glutamine methyltransferase family. PrmC subfamily.</text>
</comment>
<dbReference type="InterPro" id="IPR004556">
    <property type="entry name" value="HemK-like"/>
</dbReference>
<dbReference type="CDD" id="cd02440">
    <property type="entry name" value="AdoMet_MTases"/>
    <property type="match status" value="1"/>
</dbReference>
<dbReference type="InterPro" id="IPR050320">
    <property type="entry name" value="N5-glutamine_MTase"/>
</dbReference>
<keyword evidence="9" id="KW-1185">Reference proteome</keyword>
<dbReference type="Pfam" id="PF05175">
    <property type="entry name" value="MTS"/>
    <property type="match status" value="1"/>
</dbReference>
<keyword evidence="3 5" id="KW-0949">S-adenosyl-L-methionine</keyword>
<proteinExistence type="inferred from homology"/>
<dbReference type="InterPro" id="IPR002052">
    <property type="entry name" value="DNA_methylase_N6_adenine_CS"/>
</dbReference>
<gene>
    <name evidence="5" type="primary">prmC</name>
    <name evidence="8" type="ORF">DFQ45_103146</name>
</gene>
<keyword evidence="2 5" id="KW-0808">Transferase</keyword>
<accession>A0A4R6TYH0</accession>
<sequence>MTTIASLLQRARELDSPSAKLDVELLLADVLGQSRSYLYTWPGKEVTAQQLTTFNTQFARRLAGEPVAYLLGRQGFWTLDLQVSPNTLIPRPETELLVETTLQLGSAGSSLRVLDLGTGTGAIALALASERPRWQVTGVDRVPEAVQLARHNALGCGLGGVRFLDSDWFAALNGEHFDLIISNPPYIALDDPHLEQGDVRFEPMSALVSGRDGLDDIRRILADAGQHLHESGWLLLEHGWQQAAAVRDLMRHAGFTGVRSVCDLAGHERITLGQWQHRQKALAC</sequence>
<feature type="domain" description="Release factor glutamine methyltransferase N-terminal" evidence="7">
    <location>
        <begin position="12"/>
        <end position="72"/>
    </location>
</feature>
<protein>
    <recommendedName>
        <fullName evidence="5">Release factor glutamine methyltransferase</fullName>
        <shortName evidence="5">RF MTase</shortName>
        <ecNumber evidence="5">2.1.1.297</ecNumber>
    </recommendedName>
    <alternativeName>
        <fullName evidence="5">N5-glutamine methyltransferase PrmC</fullName>
    </alternativeName>
    <alternativeName>
        <fullName evidence="5">Protein-(glutamine-N5) MTase PrmC</fullName>
    </alternativeName>
    <alternativeName>
        <fullName evidence="5">Protein-glutamine N-methyltransferase PrmC</fullName>
    </alternativeName>
</protein>
<dbReference type="InterPro" id="IPR019874">
    <property type="entry name" value="RF_methyltr_PrmC"/>
</dbReference>
<evidence type="ECO:0000256" key="2">
    <source>
        <dbReference type="ARBA" id="ARBA00022679"/>
    </source>
</evidence>
<dbReference type="NCBIfam" id="TIGR03534">
    <property type="entry name" value="RF_mod_PrmC"/>
    <property type="match status" value="1"/>
</dbReference>
<evidence type="ECO:0000259" key="7">
    <source>
        <dbReference type="Pfam" id="PF17827"/>
    </source>
</evidence>
<feature type="binding site" evidence="5">
    <location>
        <begin position="117"/>
        <end position="121"/>
    </location>
    <ligand>
        <name>S-adenosyl-L-methionine</name>
        <dbReference type="ChEBI" id="CHEBI:59789"/>
    </ligand>
</feature>
<dbReference type="GO" id="GO:0102559">
    <property type="term" value="F:peptide chain release factor N(5)-glutamine methyltransferase activity"/>
    <property type="evidence" value="ECO:0007669"/>
    <property type="project" value="UniProtKB-EC"/>
</dbReference>
<comment type="catalytic activity">
    <reaction evidence="4 5">
        <text>L-glutaminyl-[peptide chain release factor] + S-adenosyl-L-methionine = N(5)-methyl-L-glutaminyl-[peptide chain release factor] + S-adenosyl-L-homocysteine + H(+)</text>
        <dbReference type="Rhea" id="RHEA:42896"/>
        <dbReference type="Rhea" id="RHEA-COMP:10271"/>
        <dbReference type="Rhea" id="RHEA-COMP:10272"/>
        <dbReference type="ChEBI" id="CHEBI:15378"/>
        <dbReference type="ChEBI" id="CHEBI:30011"/>
        <dbReference type="ChEBI" id="CHEBI:57856"/>
        <dbReference type="ChEBI" id="CHEBI:59789"/>
        <dbReference type="ChEBI" id="CHEBI:61891"/>
        <dbReference type="EC" id="2.1.1.297"/>
    </reaction>
</comment>
<feature type="domain" description="Methyltransferase small" evidence="6">
    <location>
        <begin position="94"/>
        <end position="187"/>
    </location>
</feature>
<dbReference type="Gene3D" id="3.40.50.150">
    <property type="entry name" value="Vaccinia Virus protein VP39"/>
    <property type="match status" value="1"/>
</dbReference>
<feature type="binding site" evidence="5">
    <location>
        <begin position="183"/>
        <end position="186"/>
    </location>
    <ligand>
        <name>substrate</name>
    </ligand>
</feature>
<dbReference type="Pfam" id="PF17827">
    <property type="entry name" value="PrmC_N"/>
    <property type="match status" value="1"/>
</dbReference>
<evidence type="ECO:0000313" key="8">
    <source>
        <dbReference type="EMBL" id="TDQ38978.1"/>
    </source>
</evidence>
<dbReference type="PROSITE" id="PS00092">
    <property type="entry name" value="N6_MTASE"/>
    <property type="match status" value="1"/>
</dbReference>
<evidence type="ECO:0000313" key="9">
    <source>
        <dbReference type="Proteomes" id="UP000294575"/>
    </source>
</evidence>
<dbReference type="FunFam" id="3.40.50.150:FF:000053">
    <property type="entry name" value="Release factor glutamine methyltransferase"/>
    <property type="match status" value="1"/>
</dbReference>
<dbReference type="Proteomes" id="UP000294575">
    <property type="component" value="Unassembled WGS sequence"/>
</dbReference>
<dbReference type="AlphaFoldDB" id="A0A4R6TYH0"/>
<evidence type="ECO:0000259" key="6">
    <source>
        <dbReference type="Pfam" id="PF05175"/>
    </source>
</evidence>
<dbReference type="GO" id="GO:0032259">
    <property type="term" value="P:methylation"/>
    <property type="evidence" value="ECO:0007669"/>
    <property type="project" value="UniProtKB-KW"/>
</dbReference>
<evidence type="ECO:0000256" key="1">
    <source>
        <dbReference type="ARBA" id="ARBA00022603"/>
    </source>
</evidence>
<comment type="caution">
    <text evidence="8">The sequence shown here is derived from an EMBL/GenBank/DDBJ whole genome shotgun (WGS) entry which is preliminary data.</text>
</comment>
<organism evidence="8 9">
    <name type="scientific">Thiopseudomonas denitrificans</name>
    <dbReference type="NCBI Taxonomy" id="1501432"/>
    <lineage>
        <taxon>Bacteria</taxon>
        <taxon>Pseudomonadati</taxon>
        <taxon>Pseudomonadota</taxon>
        <taxon>Gammaproteobacteria</taxon>
        <taxon>Pseudomonadales</taxon>
        <taxon>Pseudomonadaceae</taxon>
        <taxon>Thiopseudomonas</taxon>
    </lineage>
</organism>
<dbReference type="Gene3D" id="1.10.8.10">
    <property type="entry name" value="DNA helicase RuvA subunit, C-terminal domain"/>
    <property type="match status" value="1"/>
</dbReference>
<dbReference type="InterPro" id="IPR040758">
    <property type="entry name" value="PrmC_N"/>
</dbReference>
<evidence type="ECO:0000256" key="5">
    <source>
        <dbReference type="HAMAP-Rule" id="MF_02126"/>
    </source>
</evidence>
<dbReference type="PANTHER" id="PTHR18895">
    <property type="entry name" value="HEMK METHYLTRANSFERASE"/>
    <property type="match status" value="1"/>
</dbReference>
<dbReference type="OrthoDB" id="9800643at2"/>
<dbReference type="InterPro" id="IPR029063">
    <property type="entry name" value="SAM-dependent_MTases_sf"/>
</dbReference>
<dbReference type="EMBL" id="SNYK01000003">
    <property type="protein sequence ID" value="TDQ38978.1"/>
    <property type="molecule type" value="Genomic_DNA"/>
</dbReference>
<dbReference type="HAMAP" id="MF_02126">
    <property type="entry name" value="RF_methyltr_PrmC"/>
    <property type="match status" value="1"/>
</dbReference>